<name>A0A1V9YAU5_ACHHY</name>
<comment type="subcellular location">
    <subcellularLocation>
        <location evidence="2">Cell membrane</location>
    </subcellularLocation>
</comment>
<evidence type="ECO:0000256" key="10">
    <source>
        <dbReference type="ARBA" id="ARBA00023326"/>
    </source>
</evidence>
<evidence type="ECO:0000256" key="11">
    <source>
        <dbReference type="ARBA" id="ARBA00037649"/>
    </source>
</evidence>
<evidence type="ECO:0000256" key="15">
    <source>
        <dbReference type="SAM" id="Phobius"/>
    </source>
</evidence>
<dbReference type="GO" id="GO:0042973">
    <property type="term" value="F:glucan endo-1,3-beta-D-glucosidase activity"/>
    <property type="evidence" value="ECO:0007669"/>
    <property type="project" value="UniProtKB-EC"/>
</dbReference>
<keyword evidence="9" id="KW-0961">Cell wall biogenesis/degradation</keyword>
<comment type="function">
    <text evidence="11">Glucanases play a role in cell expansion during growth, in cell-cell fusion during mating, and in spore release during sporulation. This enzyme may be involved in beta-glucan degradation. Active on laminarin and lichenan.</text>
</comment>
<evidence type="ECO:0000256" key="3">
    <source>
        <dbReference type="ARBA" id="ARBA00012780"/>
    </source>
</evidence>
<keyword evidence="4" id="KW-1003">Cell membrane</keyword>
<evidence type="ECO:0000256" key="14">
    <source>
        <dbReference type="SAM" id="MobiDB-lite"/>
    </source>
</evidence>
<dbReference type="Proteomes" id="UP000243579">
    <property type="component" value="Unassembled WGS sequence"/>
</dbReference>
<dbReference type="PANTHER" id="PTHR16631:SF17">
    <property type="entry name" value="GLUCAN ENDO-1,3-BETA-GLUCOSIDASE BTGC"/>
    <property type="match status" value="1"/>
</dbReference>
<proteinExistence type="predicted"/>
<evidence type="ECO:0000256" key="7">
    <source>
        <dbReference type="ARBA" id="ARBA00023180"/>
    </source>
</evidence>
<evidence type="ECO:0000256" key="4">
    <source>
        <dbReference type="ARBA" id="ARBA00022475"/>
    </source>
</evidence>
<evidence type="ECO:0000256" key="13">
    <source>
        <dbReference type="ARBA" id="ARBA00043078"/>
    </source>
</evidence>
<dbReference type="STRING" id="1202772.A0A1V9YAU5"/>
<evidence type="ECO:0000256" key="5">
    <source>
        <dbReference type="ARBA" id="ARBA00022801"/>
    </source>
</evidence>
<dbReference type="GO" id="GO:0000272">
    <property type="term" value="P:polysaccharide catabolic process"/>
    <property type="evidence" value="ECO:0007669"/>
    <property type="project" value="UniProtKB-KW"/>
</dbReference>
<dbReference type="Gene3D" id="3.20.20.80">
    <property type="entry name" value="Glycosidases"/>
    <property type="match status" value="1"/>
</dbReference>
<keyword evidence="10" id="KW-0624">Polysaccharide degradation</keyword>
<keyword evidence="5 16" id="KW-0378">Hydrolase</keyword>
<comment type="catalytic activity">
    <reaction evidence="1">
        <text>Hydrolysis of (1-&gt;3)-beta-D-glucosidic linkages in (1-&gt;3)-beta-D-glucans.</text>
        <dbReference type="EC" id="3.2.1.39"/>
    </reaction>
</comment>
<dbReference type="EMBL" id="JNBR01002411">
    <property type="protein sequence ID" value="OQR82863.1"/>
    <property type="molecule type" value="Genomic_DNA"/>
</dbReference>
<reference evidence="16 17" key="1">
    <citation type="journal article" date="2014" name="Genome Biol. Evol.">
        <title>The secreted proteins of Achlya hypogyna and Thraustotheca clavata identify the ancestral oomycete secretome and reveal gene acquisitions by horizontal gene transfer.</title>
        <authorList>
            <person name="Misner I."/>
            <person name="Blouin N."/>
            <person name="Leonard G."/>
            <person name="Richards T.A."/>
            <person name="Lane C.E."/>
        </authorList>
    </citation>
    <scope>NUCLEOTIDE SEQUENCE [LARGE SCALE GENOMIC DNA]</scope>
    <source>
        <strain evidence="16 17">ATCC 48635</strain>
    </source>
</reference>
<feature type="region of interest" description="Disordered" evidence="14">
    <location>
        <begin position="317"/>
        <end position="378"/>
    </location>
</feature>
<dbReference type="GO" id="GO:0071555">
    <property type="term" value="P:cell wall organization"/>
    <property type="evidence" value="ECO:0007669"/>
    <property type="project" value="UniProtKB-KW"/>
</dbReference>
<keyword evidence="15" id="KW-1133">Transmembrane helix</keyword>
<keyword evidence="6 15" id="KW-0472">Membrane</keyword>
<dbReference type="GO" id="GO:0005886">
    <property type="term" value="C:plasma membrane"/>
    <property type="evidence" value="ECO:0007669"/>
    <property type="project" value="UniProtKB-SubCell"/>
</dbReference>
<evidence type="ECO:0000313" key="16">
    <source>
        <dbReference type="EMBL" id="OQR82863.1"/>
    </source>
</evidence>
<dbReference type="InterPro" id="IPR017853">
    <property type="entry name" value="GH"/>
</dbReference>
<comment type="caution">
    <text evidence="16">The sequence shown here is derived from an EMBL/GenBank/DDBJ whole genome shotgun (WGS) entry which is preliminary data.</text>
</comment>
<evidence type="ECO:0000256" key="6">
    <source>
        <dbReference type="ARBA" id="ARBA00023136"/>
    </source>
</evidence>
<evidence type="ECO:0000313" key="17">
    <source>
        <dbReference type="Proteomes" id="UP000243579"/>
    </source>
</evidence>
<dbReference type="InterPro" id="IPR050732">
    <property type="entry name" value="Beta-glucan_modifiers"/>
</dbReference>
<keyword evidence="17" id="KW-1185">Reference proteome</keyword>
<keyword evidence="7" id="KW-0325">Glycoprotein</keyword>
<organism evidence="16 17">
    <name type="scientific">Achlya hypogyna</name>
    <name type="common">Oomycete</name>
    <name type="synonym">Protoachlya hypogyna</name>
    <dbReference type="NCBI Taxonomy" id="1202772"/>
    <lineage>
        <taxon>Eukaryota</taxon>
        <taxon>Sar</taxon>
        <taxon>Stramenopiles</taxon>
        <taxon>Oomycota</taxon>
        <taxon>Saprolegniomycetes</taxon>
        <taxon>Saprolegniales</taxon>
        <taxon>Achlyaceae</taxon>
        <taxon>Achlya</taxon>
    </lineage>
</organism>
<dbReference type="SUPFAM" id="SSF51445">
    <property type="entry name" value="(Trans)glycosidases"/>
    <property type="match status" value="1"/>
</dbReference>
<dbReference type="PANTHER" id="PTHR16631">
    <property type="entry name" value="GLUCAN 1,3-BETA-GLUCOSIDASE"/>
    <property type="match status" value="1"/>
</dbReference>
<feature type="transmembrane region" description="Helical" evidence="15">
    <location>
        <begin position="28"/>
        <end position="48"/>
    </location>
</feature>
<evidence type="ECO:0000256" key="8">
    <source>
        <dbReference type="ARBA" id="ARBA00023277"/>
    </source>
</evidence>
<dbReference type="OrthoDB" id="77201at2759"/>
<feature type="compositionally biased region" description="Polar residues" evidence="14">
    <location>
        <begin position="399"/>
        <end position="420"/>
    </location>
</feature>
<feature type="compositionally biased region" description="Polar residues" evidence="14">
    <location>
        <begin position="357"/>
        <end position="373"/>
    </location>
</feature>
<feature type="transmembrane region" description="Helical" evidence="15">
    <location>
        <begin position="422"/>
        <end position="444"/>
    </location>
</feature>
<evidence type="ECO:0000256" key="12">
    <source>
        <dbReference type="ARBA" id="ARBA00042373"/>
    </source>
</evidence>
<sequence length="478" mass="49090">MEALRTPTATLPHGPAVSWTPSPQKKKIAAFCSALAIVGAVAIGLVAMTTDTAADTARTGAGGLSGVCYDSYQAVTSVDKHFAFIKTKFGAVRTYQTTVEGKVNLIDAAAKANLQIAAGVWIRGGVPFADDLKAAVDGAKRHPSNVLAVYVGNEDLVSGLGVGDVITKIQAARAAFQAAGLGNIPIGTVQTDGSWLSADPSLGANCDVVGVNIYPYFNPSVASDSIADLTKRYNAVVAKYGGKVHLTETGLPTDGGGRASFAAAQSYWTQYQSWAATNGGNCPFYFQFHDATNKPGDEGHFGLSADGATWKFAVAPTPTTAAPTPTPAPSTTPPATTTPAPTTGEATPAPANATVLGANSTAPRPTSNSSALESGSVIDVPEPVALPTLEAEADATPVPVTTPSEDNVQSISNASGESSDNVTLPVVTSLVCAIGVAAVALVVIRNRRKLEDDKDIDLFVDDDRNSADLYKRDSVAVL</sequence>
<feature type="compositionally biased region" description="Low complexity" evidence="14">
    <location>
        <begin position="333"/>
        <end position="354"/>
    </location>
</feature>
<accession>A0A1V9YAU5</accession>
<gene>
    <name evidence="16" type="ORF">ACHHYP_15376</name>
</gene>
<evidence type="ECO:0000256" key="9">
    <source>
        <dbReference type="ARBA" id="ARBA00023316"/>
    </source>
</evidence>
<evidence type="ECO:0000256" key="2">
    <source>
        <dbReference type="ARBA" id="ARBA00004236"/>
    </source>
</evidence>
<feature type="region of interest" description="Disordered" evidence="14">
    <location>
        <begin position="394"/>
        <end position="420"/>
    </location>
</feature>
<keyword evidence="15" id="KW-0812">Transmembrane</keyword>
<evidence type="ECO:0000256" key="1">
    <source>
        <dbReference type="ARBA" id="ARBA00000382"/>
    </source>
</evidence>
<protein>
    <recommendedName>
        <fullName evidence="3">glucan endo-1,3-beta-D-glucosidase</fullName>
        <ecNumber evidence="3">3.2.1.39</ecNumber>
    </recommendedName>
    <alternativeName>
        <fullName evidence="13">Endo-1,3-beta-glucanase btgC</fullName>
    </alternativeName>
    <alternativeName>
        <fullName evidence="12">Laminarinase btgC</fullName>
    </alternativeName>
</protein>
<dbReference type="AlphaFoldDB" id="A0A1V9YAU5"/>
<keyword evidence="8" id="KW-0119">Carbohydrate metabolism</keyword>
<dbReference type="EC" id="3.2.1.39" evidence="3"/>